<accession>A0A0M6YCG3</accession>
<dbReference type="Gene3D" id="3.30.460.10">
    <property type="entry name" value="Beta Polymerase, domain 2"/>
    <property type="match status" value="1"/>
</dbReference>
<dbReference type="AlphaFoldDB" id="A0A0M6YCG3"/>
<evidence type="ECO:0000259" key="1">
    <source>
        <dbReference type="Pfam" id="PF01909"/>
    </source>
</evidence>
<evidence type="ECO:0000313" key="2">
    <source>
        <dbReference type="EMBL" id="CTQ47358.1"/>
    </source>
</evidence>
<gene>
    <name evidence="2" type="ORF">LAL4801_05820</name>
</gene>
<dbReference type="OrthoDB" id="559450at2"/>
<keyword evidence="2" id="KW-0808">Transferase</keyword>
<organism evidence="2 3">
    <name type="scientific">Roseibium aggregatum</name>
    <dbReference type="NCBI Taxonomy" id="187304"/>
    <lineage>
        <taxon>Bacteria</taxon>
        <taxon>Pseudomonadati</taxon>
        <taxon>Pseudomonadota</taxon>
        <taxon>Alphaproteobacteria</taxon>
        <taxon>Hyphomicrobiales</taxon>
        <taxon>Stappiaceae</taxon>
        <taxon>Roseibium</taxon>
    </lineage>
</organism>
<dbReference type="Proteomes" id="UP000048926">
    <property type="component" value="Unassembled WGS sequence"/>
</dbReference>
<dbReference type="InterPro" id="IPR002934">
    <property type="entry name" value="Polymerase_NTP_transf_dom"/>
</dbReference>
<dbReference type="CDD" id="cd05403">
    <property type="entry name" value="NT_KNTase_like"/>
    <property type="match status" value="1"/>
</dbReference>
<dbReference type="Pfam" id="PF01909">
    <property type="entry name" value="NTP_transf_2"/>
    <property type="match status" value="1"/>
</dbReference>
<name>A0A0M6YCG3_9HYPH</name>
<feature type="domain" description="Polymerase nucleotidyl transferase" evidence="1">
    <location>
        <begin position="13"/>
        <end position="85"/>
    </location>
</feature>
<sequence length="231" mass="25950">MRRASENEFPELNRLLERIRDTYDPLAVFLIGSRARGEAAETSDWDFHVILPDTANEELLSLEFAWTTVKGTGINADIMPTFLRDFLGDLDVVNTLAQETRRDGVLLHGDPAFIDASEIVQGDLAQTETDRLMIQIYREHAEIGDYDPAEDERLAAEGPWLHLTYRTGANQVRAARILKDHGIPLKFAHIALTEMIDTGSAKLADSGIQDSEKLMQELEEVGIFAERLDVE</sequence>
<dbReference type="EMBL" id="CXST01000006">
    <property type="protein sequence ID" value="CTQ47358.1"/>
    <property type="molecule type" value="Genomic_DNA"/>
</dbReference>
<keyword evidence="3" id="KW-1185">Reference proteome</keyword>
<proteinExistence type="predicted"/>
<protein>
    <submittedName>
        <fullName evidence="2">Putative nucleotidyltransferases</fullName>
    </submittedName>
</protein>
<dbReference type="GO" id="GO:0016779">
    <property type="term" value="F:nucleotidyltransferase activity"/>
    <property type="evidence" value="ECO:0007669"/>
    <property type="project" value="InterPro"/>
</dbReference>
<dbReference type="SUPFAM" id="SSF81301">
    <property type="entry name" value="Nucleotidyltransferase"/>
    <property type="match status" value="1"/>
</dbReference>
<reference evidence="3" key="1">
    <citation type="submission" date="2015-07" db="EMBL/GenBank/DDBJ databases">
        <authorList>
            <person name="Rodrigo-Torres Lidia"/>
            <person name="Arahal R.David."/>
        </authorList>
    </citation>
    <scope>NUCLEOTIDE SEQUENCE [LARGE SCALE GENOMIC DNA]</scope>
    <source>
        <strain evidence="3">CECT 4801</strain>
    </source>
</reference>
<dbReference type="InterPro" id="IPR043519">
    <property type="entry name" value="NT_sf"/>
</dbReference>
<evidence type="ECO:0000313" key="3">
    <source>
        <dbReference type="Proteomes" id="UP000048926"/>
    </source>
</evidence>